<protein>
    <submittedName>
        <fullName evidence="2">Uncharacterized protein</fullName>
    </submittedName>
</protein>
<reference evidence="2 3" key="1">
    <citation type="submission" date="2012-09" db="EMBL/GenBank/DDBJ databases">
        <title>The Genome Sequence of Alloiococcus otitis ATCC 51267.</title>
        <authorList>
            <consortium name="The Broad Institute Genome Sequencing Platform"/>
            <person name="Earl A."/>
            <person name="Ward D."/>
            <person name="Feldgarden M."/>
            <person name="Gevers D."/>
            <person name="Huys G."/>
            <person name="Walker B."/>
            <person name="Young S.K."/>
            <person name="Zeng Q."/>
            <person name="Gargeya S."/>
            <person name="Fitzgerald M."/>
            <person name="Haas B."/>
            <person name="Abouelleil A."/>
            <person name="Alvarado L."/>
            <person name="Arachchi H.M."/>
            <person name="Berlin A.M."/>
            <person name="Chapman S.B."/>
            <person name="Goldberg J."/>
            <person name="Griggs A."/>
            <person name="Gujja S."/>
            <person name="Hansen M."/>
            <person name="Howarth C."/>
            <person name="Imamovic A."/>
            <person name="Larimer J."/>
            <person name="McCowen C."/>
            <person name="Montmayeur A."/>
            <person name="Murphy C."/>
            <person name="Neiman D."/>
            <person name="Pearson M."/>
            <person name="Priest M."/>
            <person name="Roberts A."/>
            <person name="Saif S."/>
            <person name="Shea T."/>
            <person name="Sisk P."/>
            <person name="Sykes S."/>
            <person name="Wortman J."/>
            <person name="Nusbaum C."/>
            <person name="Birren B."/>
        </authorList>
    </citation>
    <scope>NUCLEOTIDE SEQUENCE [LARGE SCALE GENOMIC DNA]</scope>
    <source>
        <strain evidence="2 3">ATCC 51267</strain>
    </source>
</reference>
<evidence type="ECO:0000256" key="1">
    <source>
        <dbReference type="SAM" id="Phobius"/>
    </source>
</evidence>
<dbReference type="EMBL" id="AGXA01000021">
    <property type="protein sequence ID" value="EKU93387.1"/>
    <property type="molecule type" value="Genomic_DNA"/>
</dbReference>
<gene>
    <name evidence="2" type="ORF">HMPREF9698_01135</name>
</gene>
<feature type="transmembrane region" description="Helical" evidence="1">
    <location>
        <begin position="5"/>
        <end position="21"/>
    </location>
</feature>
<dbReference type="STRING" id="883081.HMPREF9698_01135"/>
<sequence length="69" mass="8305">MKEKIIVALATLNVTLMWYIFELPHRPNYAPGGEFAVPLLVFLFWLIGHEIQQNEKRRRKYADYKKREL</sequence>
<comment type="caution">
    <text evidence="2">The sequence shown here is derived from an EMBL/GenBank/DDBJ whole genome shotgun (WGS) entry which is preliminary data.</text>
</comment>
<dbReference type="HOGENOM" id="CLU_2766747_0_0_9"/>
<name>K9ER91_9LACT</name>
<keyword evidence="3" id="KW-1185">Reference proteome</keyword>
<evidence type="ECO:0000313" key="2">
    <source>
        <dbReference type="EMBL" id="EKU93387.1"/>
    </source>
</evidence>
<keyword evidence="1" id="KW-1133">Transmembrane helix</keyword>
<keyword evidence="1" id="KW-0472">Membrane</keyword>
<evidence type="ECO:0000313" key="3">
    <source>
        <dbReference type="Proteomes" id="UP000009875"/>
    </source>
</evidence>
<dbReference type="Proteomes" id="UP000009875">
    <property type="component" value="Unassembled WGS sequence"/>
</dbReference>
<organism evidence="2 3">
    <name type="scientific">Alloiococcus otitis ATCC 51267</name>
    <dbReference type="NCBI Taxonomy" id="883081"/>
    <lineage>
        <taxon>Bacteria</taxon>
        <taxon>Bacillati</taxon>
        <taxon>Bacillota</taxon>
        <taxon>Bacilli</taxon>
        <taxon>Lactobacillales</taxon>
        <taxon>Carnobacteriaceae</taxon>
        <taxon>Alloiococcus</taxon>
    </lineage>
</organism>
<feature type="transmembrane region" description="Helical" evidence="1">
    <location>
        <begin position="33"/>
        <end position="51"/>
    </location>
</feature>
<proteinExistence type="predicted"/>
<dbReference type="RefSeq" id="WP_003778251.1">
    <property type="nucleotide sequence ID" value="NZ_JH992959.1"/>
</dbReference>
<dbReference type="AlphaFoldDB" id="K9ER91"/>
<keyword evidence="1" id="KW-0812">Transmembrane</keyword>
<accession>K9ER91</accession>